<dbReference type="AlphaFoldDB" id="A0A0J6YHA7"/>
<dbReference type="SUPFAM" id="SSF55979">
    <property type="entry name" value="DNA clamp"/>
    <property type="match status" value="1"/>
</dbReference>
<dbReference type="PIRSF" id="PIRSF009303">
    <property type="entry name" value="Cell_cycle_RAD9"/>
    <property type="match status" value="1"/>
</dbReference>
<evidence type="ECO:0000256" key="1">
    <source>
        <dbReference type="ARBA" id="ARBA00008494"/>
    </source>
</evidence>
<organism evidence="4 5">
    <name type="scientific">Coccidioides immitis RMSCC 2394</name>
    <dbReference type="NCBI Taxonomy" id="404692"/>
    <lineage>
        <taxon>Eukaryota</taxon>
        <taxon>Fungi</taxon>
        <taxon>Dikarya</taxon>
        <taxon>Ascomycota</taxon>
        <taxon>Pezizomycotina</taxon>
        <taxon>Eurotiomycetes</taxon>
        <taxon>Eurotiomycetidae</taxon>
        <taxon>Onygenales</taxon>
        <taxon>Onygenaceae</taxon>
        <taxon>Coccidioides</taxon>
    </lineage>
</organism>
<dbReference type="GO" id="GO:0000076">
    <property type="term" value="P:DNA replication checkpoint signaling"/>
    <property type="evidence" value="ECO:0007669"/>
    <property type="project" value="TreeGrafter"/>
</dbReference>
<protein>
    <recommendedName>
        <fullName evidence="2">DNA repair protein rad9</fullName>
    </recommendedName>
</protein>
<comment type="function">
    <text evidence="2">Acts in DNA repair and mutagenesis. Involved in promoting resistance to ionizing radiation and UV light, as well as regulating cell cycle progression after irradiation.</text>
</comment>
<dbReference type="InterPro" id="IPR026584">
    <property type="entry name" value="Rad9"/>
</dbReference>
<evidence type="ECO:0000256" key="2">
    <source>
        <dbReference type="PIRNR" id="PIRNR009303"/>
    </source>
</evidence>
<evidence type="ECO:0000256" key="3">
    <source>
        <dbReference type="SAM" id="MobiDB-lite"/>
    </source>
</evidence>
<comment type="similarity">
    <text evidence="1 2">Belongs to the rad9 family.</text>
</comment>
<dbReference type="GO" id="GO:0030896">
    <property type="term" value="C:checkpoint clamp complex"/>
    <property type="evidence" value="ECO:0007669"/>
    <property type="project" value="UniProtKB-UniRule"/>
</dbReference>
<feature type="region of interest" description="Disordered" evidence="3">
    <location>
        <begin position="422"/>
        <end position="451"/>
    </location>
</feature>
<dbReference type="InterPro" id="IPR007268">
    <property type="entry name" value="Rad9/Ddc1"/>
</dbReference>
<dbReference type="PANTHER" id="PTHR15237:SF0">
    <property type="entry name" value="CELL CYCLE CHECKPOINT CONTROL PROTEIN"/>
    <property type="match status" value="1"/>
</dbReference>
<name>A0A0J6YHA7_COCIT</name>
<keyword evidence="2" id="KW-0227">DNA damage</keyword>
<sequence>MASLWFSLVPEAFLKLHDVLVCLAKFNDAVSIEAEPDFFRLSTLNPSKSGYASFTFDSGSFFSQFSFDGRMRGNTTDTGTRSNTAKLSCQLYIKALLSVFKGRTIDFKDKDTAVEECKVQILDGLDETECRVVIQIICKHGVVKTYKLIYEPVEVRHAVFDKSKTQNKWVIDSKFLREIVEYFGPTAEQLDIFTDNGKAIFTSFTTRVTNGKEILKQPVHTSVAIDTRDFESHLVEERLHVAISVKDFKAIIMHADTLKTMITARYTRPCRPLQFSYESGGMTCEFTLMTRGETEDIDVSSNGDARELSARSYSRPPQTASVNNGSTAVVEHGDPSRNESAQASFRRGTIEETPQETPAAASALLDPNSLFVPMDDDRQWDEPQYGEEQEDILGWDASINHQDMQPSFVGTIQDRNVTVEESEERARETESTAIPPTQRISQIRGLFDSSG</sequence>
<evidence type="ECO:0000313" key="4">
    <source>
        <dbReference type="EMBL" id="KMP06278.1"/>
    </source>
</evidence>
<dbReference type="InterPro" id="IPR046938">
    <property type="entry name" value="DNA_clamp_sf"/>
</dbReference>
<dbReference type="PANTHER" id="PTHR15237">
    <property type="entry name" value="DNA REPAIR PROTEIN RAD9"/>
    <property type="match status" value="1"/>
</dbReference>
<proteinExistence type="inferred from homology"/>
<dbReference type="EMBL" id="DS028096">
    <property type="protein sequence ID" value="KMP06278.1"/>
    <property type="molecule type" value="Genomic_DNA"/>
</dbReference>
<feature type="compositionally biased region" description="Polar residues" evidence="3">
    <location>
        <begin position="311"/>
        <end position="327"/>
    </location>
</feature>
<feature type="region of interest" description="Disordered" evidence="3">
    <location>
        <begin position="295"/>
        <end position="359"/>
    </location>
</feature>
<reference evidence="5" key="1">
    <citation type="journal article" date="2010" name="Genome Res.">
        <title>Population genomic sequencing of Coccidioides fungi reveals recent hybridization and transposon control.</title>
        <authorList>
            <person name="Neafsey D.E."/>
            <person name="Barker B.M."/>
            <person name="Sharpton T.J."/>
            <person name="Stajich J.E."/>
            <person name="Park D.J."/>
            <person name="Whiston E."/>
            <person name="Hung C.-Y."/>
            <person name="McMahan C."/>
            <person name="White J."/>
            <person name="Sykes S."/>
            <person name="Heiman D."/>
            <person name="Young S."/>
            <person name="Zeng Q."/>
            <person name="Abouelleil A."/>
            <person name="Aftuck L."/>
            <person name="Bessette D."/>
            <person name="Brown A."/>
            <person name="FitzGerald M."/>
            <person name="Lui A."/>
            <person name="Macdonald J.P."/>
            <person name="Priest M."/>
            <person name="Orbach M.J."/>
            <person name="Galgiani J.N."/>
            <person name="Kirkland T.N."/>
            <person name="Cole G.T."/>
            <person name="Birren B.W."/>
            <person name="Henn M.R."/>
            <person name="Taylor J.W."/>
            <person name="Rounsley S.D."/>
        </authorList>
    </citation>
    <scope>NUCLEOTIDE SEQUENCE [LARGE SCALE GENOMIC DNA]</scope>
    <source>
        <strain evidence="5">RMSCC 2394</strain>
    </source>
</reference>
<dbReference type="OrthoDB" id="60092at2759"/>
<dbReference type="Pfam" id="PF04139">
    <property type="entry name" value="Rad9"/>
    <property type="match status" value="1"/>
</dbReference>
<evidence type="ECO:0000313" key="5">
    <source>
        <dbReference type="Proteomes" id="UP000054565"/>
    </source>
</evidence>
<dbReference type="STRING" id="404692.A0A0J6YHA7"/>
<dbReference type="Proteomes" id="UP000054565">
    <property type="component" value="Unassembled WGS sequence"/>
</dbReference>
<dbReference type="Gene3D" id="3.70.10.10">
    <property type="match status" value="1"/>
</dbReference>
<accession>A0A0J6YHA7</accession>
<dbReference type="GO" id="GO:0071479">
    <property type="term" value="P:cellular response to ionizing radiation"/>
    <property type="evidence" value="ECO:0007669"/>
    <property type="project" value="TreeGrafter"/>
</dbReference>
<dbReference type="GO" id="GO:0006281">
    <property type="term" value="P:DNA repair"/>
    <property type="evidence" value="ECO:0007669"/>
    <property type="project" value="UniProtKB-UniRule"/>
</dbReference>
<dbReference type="GO" id="GO:0031573">
    <property type="term" value="P:mitotic intra-S DNA damage checkpoint signaling"/>
    <property type="evidence" value="ECO:0007669"/>
    <property type="project" value="TreeGrafter"/>
</dbReference>
<gene>
    <name evidence="4" type="ORF">CIRG_05959</name>
</gene>